<evidence type="ECO:0000259" key="5">
    <source>
        <dbReference type="PROSITE" id="PS50977"/>
    </source>
</evidence>
<name>A0ABQ5Q9W9_9BACT</name>
<comment type="caution">
    <text evidence="6">The sequence shown here is derived from an EMBL/GenBank/DDBJ whole genome shotgun (WGS) entry which is preliminary data.</text>
</comment>
<sequence length="209" mass="22837">MTQSRGRPRGFEPEAALDAALSVFWRRGYEGASISELTAVMGLSKPSLYAAFGDKETLYLRSLEHYLEHRIRQHATLLTTEPNARKAIRRFLDAMVDMLTDLELPGGCFIITGAANCGGASTPESVETALRKALQKGELALRHCLRRAQEAGQALPDIEPNHLAAFFNTCLAGLAVHAKSGAPRAKLQAVVEAAMAVWPETKGRPTRRR</sequence>
<dbReference type="InterPro" id="IPR036271">
    <property type="entry name" value="Tet_transcr_reg_TetR-rel_C_sf"/>
</dbReference>
<evidence type="ECO:0000256" key="1">
    <source>
        <dbReference type="ARBA" id="ARBA00023015"/>
    </source>
</evidence>
<proteinExistence type="predicted"/>
<feature type="DNA-binding region" description="H-T-H motif" evidence="4">
    <location>
        <begin position="33"/>
        <end position="52"/>
    </location>
</feature>
<dbReference type="Gene3D" id="1.10.10.60">
    <property type="entry name" value="Homeodomain-like"/>
    <property type="match status" value="1"/>
</dbReference>
<dbReference type="SUPFAM" id="SSF46689">
    <property type="entry name" value="Homeodomain-like"/>
    <property type="match status" value="1"/>
</dbReference>
<keyword evidence="7" id="KW-1185">Reference proteome</keyword>
<evidence type="ECO:0000313" key="6">
    <source>
        <dbReference type="EMBL" id="GLH71619.1"/>
    </source>
</evidence>
<dbReference type="InterPro" id="IPR009057">
    <property type="entry name" value="Homeodomain-like_sf"/>
</dbReference>
<accession>A0ABQ5Q9W9</accession>
<dbReference type="Pfam" id="PF16925">
    <property type="entry name" value="TetR_C_13"/>
    <property type="match status" value="1"/>
</dbReference>
<dbReference type="SUPFAM" id="SSF48498">
    <property type="entry name" value="Tetracyclin repressor-like, C-terminal domain"/>
    <property type="match status" value="1"/>
</dbReference>
<reference evidence="6 7" key="1">
    <citation type="journal article" date="2023" name="Antonie Van Leeuwenhoek">
        <title>Mesoterricola silvestris gen. nov., sp. nov., Mesoterricola sediminis sp. nov., Geothrix oryzae sp. nov., Geothrix edaphica sp. nov., Geothrix rubra sp. nov., and Geothrix limicola sp. nov., six novel members of Acidobacteriota isolated from soils.</title>
        <authorList>
            <person name="Itoh H."/>
            <person name="Sugisawa Y."/>
            <person name="Mise K."/>
            <person name="Xu Z."/>
            <person name="Kuniyasu M."/>
            <person name="Ushijima N."/>
            <person name="Kawano K."/>
            <person name="Kobayashi E."/>
            <person name="Shiratori Y."/>
            <person name="Masuda Y."/>
            <person name="Senoo K."/>
        </authorList>
    </citation>
    <scope>NUCLEOTIDE SEQUENCE [LARGE SCALE GENOMIC DNA]</scope>
    <source>
        <strain evidence="6 7">Red804</strain>
    </source>
</reference>
<protein>
    <submittedName>
        <fullName evidence="6">TetR family transcriptional regulator</fullName>
    </submittedName>
</protein>
<dbReference type="Pfam" id="PF00440">
    <property type="entry name" value="TetR_N"/>
    <property type="match status" value="1"/>
</dbReference>
<dbReference type="PROSITE" id="PS01081">
    <property type="entry name" value="HTH_TETR_1"/>
    <property type="match status" value="1"/>
</dbReference>
<dbReference type="InterPro" id="IPR001647">
    <property type="entry name" value="HTH_TetR"/>
</dbReference>
<dbReference type="InterPro" id="IPR011075">
    <property type="entry name" value="TetR_C"/>
</dbReference>
<dbReference type="EMBL" id="BSDE01000001">
    <property type="protein sequence ID" value="GLH71619.1"/>
    <property type="molecule type" value="Genomic_DNA"/>
</dbReference>
<gene>
    <name evidence="6" type="ORF">GETHLI_01210</name>
</gene>
<keyword evidence="2 4" id="KW-0238">DNA-binding</keyword>
<dbReference type="Gene3D" id="1.10.357.10">
    <property type="entry name" value="Tetracycline Repressor, domain 2"/>
    <property type="match status" value="1"/>
</dbReference>
<keyword evidence="3" id="KW-0804">Transcription</keyword>
<keyword evidence="1" id="KW-0805">Transcription regulation</keyword>
<dbReference type="PRINTS" id="PR00455">
    <property type="entry name" value="HTHTETR"/>
</dbReference>
<evidence type="ECO:0000313" key="7">
    <source>
        <dbReference type="Proteomes" id="UP001165069"/>
    </source>
</evidence>
<dbReference type="RefSeq" id="WP_285568930.1">
    <property type="nucleotide sequence ID" value="NZ_BSDE01000001.1"/>
</dbReference>
<evidence type="ECO:0000256" key="3">
    <source>
        <dbReference type="ARBA" id="ARBA00023163"/>
    </source>
</evidence>
<dbReference type="PROSITE" id="PS50977">
    <property type="entry name" value="HTH_TETR_2"/>
    <property type="match status" value="1"/>
</dbReference>
<evidence type="ECO:0000256" key="4">
    <source>
        <dbReference type="PROSITE-ProRule" id="PRU00335"/>
    </source>
</evidence>
<evidence type="ECO:0000256" key="2">
    <source>
        <dbReference type="ARBA" id="ARBA00023125"/>
    </source>
</evidence>
<dbReference type="PANTHER" id="PTHR47506:SF1">
    <property type="entry name" value="HTH-TYPE TRANSCRIPTIONAL REGULATOR YJDC"/>
    <property type="match status" value="1"/>
</dbReference>
<feature type="domain" description="HTH tetR-type" evidence="5">
    <location>
        <begin position="10"/>
        <end position="70"/>
    </location>
</feature>
<dbReference type="InterPro" id="IPR023772">
    <property type="entry name" value="DNA-bd_HTH_TetR-type_CS"/>
</dbReference>
<dbReference type="PANTHER" id="PTHR47506">
    <property type="entry name" value="TRANSCRIPTIONAL REGULATORY PROTEIN"/>
    <property type="match status" value="1"/>
</dbReference>
<organism evidence="6 7">
    <name type="scientific">Geothrix limicola</name>
    <dbReference type="NCBI Taxonomy" id="2927978"/>
    <lineage>
        <taxon>Bacteria</taxon>
        <taxon>Pseudomonadati</taxon>
        <taxon>Acidobacteriota</taxon>
        <taxon>Holophagae</taxon>
        <taxon>Holophagales</taxon>
        <taxon>Holophagaceae</taxon>
        <taxon>Geothrix</taxon>
    </lineage>
</organism>
<dbReference type="Proteomes" id="UP001165069">
    <property type="component" value="Unassembled WGS sequence"/>
</dbReference>